<dbReference type="EMBL" id="CACRUT010000015">
    <property type="protein sequence ID" value="VYU39080.1"/>
    <property type="molecule type" value="Genomic_DNA"/>
</dbReference>
<sequence length="47" mass="4692">MTGLMIIAAVVVAMAVAMGSKKNNGKFLGSSTSMLFGNKNLNAGAAC</sequence>
<gene>
    <name evidence="1" type="ORF">PCLFYP37_02724</name>
</gene>
<protein>
    <submittedName>
        <fullName evidence="1">Uncharacterized protein</fullName>
    </submittedName>
</protein>
<proteinExistence type="predicted"/>
<dbReference type="RefSeq" id="WP_008618463.1">
    <property type="nucleotide sequence ID" value="NZ_CABMOJ010000016.1"/>
</dbReference>
<dbReference type="AlphaFoldDB" id="A0A6N3EDF0"/>
<accession>A0A6N3EDF0</accession>
<organism evidence="1">
    <name type="scientific">Paraprevotella clara</name>
    <dbReference type="NCBI Taxonomy" id="454154"/>
    <lineage>
        <taxon>Bacteria</taxon>
        <taxon>Pseudomonadati</taxon>
        <taxon>Bacteroidota</taxon>
        <taxon>Bacteroidia</taxon>
        <taxon>Bacteroidales</taxon>
        <taxon>Prevotellaceae</taxon>
        <taxon>Paraprevotella</taxon>
    </lineage>
</organism>
<name>A0A6N3EDF0_9BACT</name>
<evidence type="ECO:0000313" key="1">
    <source>
        <dbReference type="EMBL" id="VYU39080.1"/>
    </source>
</evidence>
<reference evidence="1" key="1">
    <citation type="submission" date="2019-11" db="EMBL/GenBank/DDBJ databases">
        <authorList>
            <person name="Feng L."/>
        </authorList>
    </citation>
    <scope>NUCLEOTIDE SEQUENCE</scope>
    <source>
        <strain evidence="1">PclaraLFYP37</strain>
    </source>
</reference>
<dbReference type="GeneID" id="93559179"/>